<sequence>MDIQLHPGHWSTATGALMSPSPIPRRLLHSGLRARRPLYRIPSRQTIDGYVCNGLMNTGPGDLIGTKYSFQMNPASISGAMMAAFVLDALPVNAAFQSALSNDIVA</sequence>
<evidence type="ECO:0000313" key="1">
    <source>
        <dbReference type="EMBL" id="GFY11222.1"/>
    </source>
</evidence>
<proteinExistence type="predicted"/>
<dbReference type="EMBL" id="BMAU01021304">
    <property type="protein sequence ID" value="GFY11222.1"/>
    <property type="molecule type" value="Genomic_DNA"/>
</dbReference>
<gene>
    <name evidence="1" type="primary">NCL1_22981</name>
    <name evidence="1" type="ORF">TNCV_4472081</name>
</gene>
<dbReference type="AlphaFoldDB" id="A0A8X6SC49"/>
<accession>A0A8X6SC49</accession>
<reference evidence="1" key="1">
    <citation type="submission" date="2020-08" db="EMBL/GenBank/DDBJ databases">
        <title>Multicomponent nature underlies the extraordinary mechanical properties of spider dragline silk.</title>
        <authorList>
            <person name="Kono N."/>
            <person name="Nakamura H."/>
            <person name="Mori M."/>
            <person name="Yoshida Y."/>
            <person name="Ohtoshi R."/>
            <person name="Malay A.D."/>
            <person name="Moran D.A.P."/>
            <person name="Tomita M."/>
            <person name="Numata K."/>
            <person name="Arakawa K."/>
        </authorList>
    </citation>
    <scope>NUCLEOTIDE SEQUENCE</scope>
</reference>
<evidence type="ECO:0000313" key="2">
    <source>
        <dbReference type="Proteomes" id="UP000887159"/>
    </source>
</evidence>
<organism evidence="1 2">
    <name type="scientific">Trichonephila clavipes</name>
    <name type="common">Golden silk orbweaver</name>
    <name type="synonym">Nephila clavipes</name>
    <dbReference type="NCBI Taxonomy" id="2585209"/>
    <lineage>
        <taxon>Eukaryota</taxon>
        <taxon>Metazoa</taxon>
        <taxon>Ecdysozoa</taxon>
        <taxon>Arthropoda</taxon>
        <taxon>Chelicerata</taxon>
        <taxon>Arachnida</taxon>
        <taxon>Araneae</taxon>
        <taxon>Araneomorphae</taxon>
        <taxon>Entelegynae</taxon>
        <taxon>Araneoidea</taxon>
        <taxon>Nephilidae</taxon>
        <taxon>Trichonephila</taxon>
    </lineage>
</organism>
<comment type="caution">
    <text evidence="1">The sequence shown here is derived from an EMBL/GenBank/DDBJ whole genome shotgun (WGS) entry which is preliminary data.</text>
</comment>
<name>A0A8X6SC49_TRICX</name>
<protein>
    <submittedName>
        <fullName evidence="1">HTH_Tnp_Tc3_2 domain-containing protein</fullName>
    </submittedName>
</protein>
<dbReference type="Proteomes" id="UP000887159">
    <property type="component" value="Unassembled WGS sequence"/>
</dbReference>
<keyword evidence="2" id="KW-1185">Reference proteome</keyword>